<dbReference type="AlphaFoldDB" id="A0AAU8III0"/>
<dbReference type="EMBL" id="CP159510">
    <property type="protein sequence ID" value="XCJ18132.1"/>
    <property type="molecule type" value="Genomic_DNA"/>
</dbReference>
<feature type="transmembrane region" description="Helical" evidence="6">
    <location>
        <begin position="107"/>
        <end position="126"/>
    </location>
</feature>
<evidence type="ECO:0000259" key="7">
    <source>
        <dbReference type="PROSITE" id="PS50850"/>
    </source>
</evidence>
<feature type="transmembrane region" description="Helical" evidence="6">
    <location>
        <begin position="391"/>
        <end position="414"/>
    </location>
</feature>
<evidence type="ECO:0000256" key="4">
    <source>
        <dbReference type="ARBA" id="ARBA00022989"/>
    </source>
</evidence>
<keyword evidence="4 6" id="KW-1133">Transmembrane helix</keyword>
<comment type="subcellular location">
    <subcellularLocation>
        <location evidence="1">Cell membrane</location>
        <topology evidence="1">Multi-pass membrane protein</topology>
    </subcellularLocation>
</comment>
<feature type="transmembrane region" description="Helical" evidence="6">
    <location>
        <begin position="326"/>
        <end position="346"/>
    </location>
</feature>
<feature type="transmembrane region" description="Helical" evidence="6">
    <location>
        <begin position="232"/>
        <end position="250"/>
    </location>
</feature>
<feature type="transmembrane region" description="Helical" evidence="6">
    <location>
        <begin position="82"/>
        <end position="101"/>
    </location>
</feature>
<evidence type="ECO:0000256" key="2">
    <source>
        <dbReference type="ARBA" id="ARBA00022448"/>
    </source>
</evidence>
<organism evidence="8">
    <name type="scientific">Sporolactobacillus sp. Y61</name>
    <dbReference type="NCBI Taxonomy" id="3160863"/>
    <lineage>
        <taxon>Bacteria</taxon>
        <taxon>Bacillati</taxon>
        <taxon>Bacillota</taxon>
        <taxon>Bacilli</taxon>
        <taxon>Bacillales</taxon>
        <taxon>Sporolactobacillaceae</taxon>
        <taxon>Sporolactobacillus</taxon>
    </lineage>
</organism>
<evidence type="ECO:0000256" key="3">
    <source>
        <dbReference type="ARBA" id="ARBA00022692"/>
    </source>
</evidence>
<keyword evidence="5 6" id="KW-0472">Membrane</keyword>
<evidence type="ECO:0000256" key="5">
    <source>
        <dbReference type="ARBA" id="ARBA00023136"/>
    </source>
</evidence>
<name>A0AAU8III0_9BACL</name>
<protein>
    <submittedName>
        <fullName evidence="8">MFS transporter</fullName>
    </submittedName>
</protein>
<feature type="transmembrane region" description="Helical" evidence="6">
    <location>
        <begin position="147"/>
        <end position="167"/>
    </location>
</feature>
<dbReference type="InterPro" id="IPR036259">
    <property type="entry name" value="MFS_trans_sf"/>
</dbReference>
<proteinExistence type="predicted"/>
<dbReference type="PANTHER" id="PTHR23508">
    <property type="entry name" value="CARBOXYLIC ACID TRANSPORTER PROTEIN HOMOLOG"/>
    <property type="match status" value="1"/>
</dbReference>
<dbReference type="GO" id="GO:0046943">
    <property type="term" value="F:carboxylic acid transmembrane transporter activity"/>
    <property type="evidence" value="ECO:0007669"/>
    <property type="project" value="TreeGrafter"/>
</dbReference>
<evidence type="ECO:0000256" key="6">
    <source>
        <dbReference type="SAM" id="Phobius"/>
    </source>
</evidence>
<dbReference type="PANTHER" id="PTHR23508:SF10">
    <property type="entry name" value="CARBOXYLIC ACID TRANSPORTER PROTEIN HOMOLOG"/>
    <property type="match status" value="1"/>
</dbReference>
<dbReference type="InterPro" id="IPR011701">
    <property type="entry name" value="MFS"/>
</dbReference>
<keyword evidence="3 6" id="KW-0812">Transmembrane</keyword>
<feature type="transmembrane region" description="Helical" evidence="6">
    <location>
        <begin position="15"/>
        <end position="39"/>
    </location>
</feature>
<feature type="transmembrane region" description="Helical" evidence="6">
    <location>
        <begin position="303"/>
        <end position="320"/>
    </location>
</feature>
<reference evidence="8" key="1">
    <citation type="submission" date="2024-06" db="EMBL/GenBank/DDBJ databases">
        <authorList>
            <person name="Fan A."/>
            <person name="Zhang F.Y."/>
            <person name="Zhang L."/>
        </authorList>
    </citation>
    <scope>NUCLEOTIDE SEQUENCE</scope>
    <source>
        <strain evidence="8">Y61</strain>
    </source>
</reference>
<dbReference type="PROSITE" id="PS50850">
    <property type="entry name" value="MFS"/>
    <property type="match status" value="1"/>
</dbReference>
<feature type="transmembrane region" description="Helical" evidence="6">
    <location>
        <begin position="367"/>
        <end position="385"/>
    </location>
</feature>
<dbReference type="InterPro" id="IPR020846">
    <property type="entry name" value="MFS_dom"/>
</dbReference>
<feature type="domain" description="Major facilitator superfamily (MFS) profile" evidence="7">
    <location>
        <begin position="14"/>
        <end position="415"/>
    </location>
</feature>
<keyword evidence="2" id="KW-0813">Transport</keyword>
<gene>
    <name evidence="8" type="ORF">ABNN70_06720</name>
</gene>
<dbReference type="Gene3D" id="1.20.1250.20">
    <property type="entry name" value="MFS general substrate transporter like domains"/>
    <property type="match status" value="1"/>
</dbReference>
<dbReference type="RefSeq" id="WP_353949211.1">
    <property type="nucleotide sequence ID" value="NZ_CP159510.1"/>
</dbReference>
<feature type="transmembrane region" description="Helical" evidence="6">
    <location>
        <begin position="51"/>
        <end position="70"/>
    </location>
</feature>
<feature type="transmembrane region" description="Helical" evidence="6">
    <location>
        <begin position="173"/>
        <end position="191"/>
    </location>
</feature>
<evidence type="ECO:0000256" key="1">
    <source>
        <dbReference type="ARBA" id="ARBA00004651"/>
    </source>
</evidence>
<feature type="transmembrane region" description="Helical" evidence="6">
    <location>
        <begin position="270"/>
        <end position="291"/>
    </location>
</feature>
<dbReference type="Pfam" id="PF07690">
    <property type="entry name" value="MFS_1"/>
    <property type="match status" value="1"/>
</dbReference>
<dbReference type="GO" id="GO:0005886">
    <property type="term" value="C:plasma membrane"/>
    <property type="evidence" value="ECO:0007669"/>
    <property type="project" value="UniProtKB-SubCell"/>
</dbReference>
<dbReference type="SUPFAM" id="SSF103473">
    <property type="entry name" value="MFS general substrate transporter"/>
    <property type="match status" value="1"/>
</dbReference>
<evidence type="ECO:0000313" key="8">
    <source>
        <dbReference type="EMBL" id="XCJ18132.1"/>
    </source>
</evidence>
<accession>A0AAU8III0</accession>
<sequence length="441" mass="48347">MITTDTKVKLSKDHIMLIIIAGVASYLDAALAVSLGVSLPVWAKYLNLNSWLVGLLSTTLTVMIAVGAFIGGKLSDQFGRVTVFNIDIFFVAVGSAVMVFSDHFTGLMVGAAITGLASGADLPTSLAVISERTSREAYGRAISSTQIFWSVGIILSQFIGFLTANYGMGSPKILFGFIGVIAFVNWSVRVFSKNLKTIESNLVTSVKEEDHEAAGEAGEKIKIRDLFKNNHYLVPLILLTLFYLFWNLPANTWGSFINYFLVTVDHQSQMFSTMVAMTANILSMILVFIYLRISDSKYRYKAMYAGIAIAFLSFAAAGTFSGNWQIFTFAYICYCLSTVLCGEPIYKVWCQSFYPVNARATMTGFSYGIVRACTAVFSIATPTLMGYSPSLLLWILMGCTVIFGLCAISIVQLIRRLNISDPAINKGEVNVLIKHYHQTGA</sequence>